<evidence type="ECO:0000313" key="3">
    <source>
        <dbReference type="Proteomes" id="UP001325680"/>
    </source>
</evidence>
<name>A0ABZ0W4N2_9BACT</name>
<dbReference type="Pfam" id="PF12725">
    <property type="entry name" value="DUF3810"/>
    <property type="match status" value="1"/>
</dbReference>
<accession>A0ABZ0W4N2</accession>
<dbReference type="Proteomes" id="UP001325680">
    <property type="component" value="Chromosome"/>
</dbReference>
<keyword evidence="1" id="KW-1133">Transmembrane helix</keyword>
<protein>
    <submittedName>
        <fullName evidence="2">DUF3810 domain-containing protein</fullName>
    </submittedName>
</protein>
<organism evidence="2 3">
    <name type="scientific">Niabella yanshanensis</name>
    <dbReference type="NCBI Taxonomy" id="577386"/>
    <lineage>
        <taxon>Bacteria</taxon>
        <taxon>Pseudomonadati</taxon>
        <taxon>Bacteroidota</taxon>
        <taxon>Chitinophagia</taxon>
        <taxon>Chitinophagales</taxon>
        <taxon>Chitinophagaceae</taxon>
        <taxon>Niabella</taxon>
    </lineage>
</organism>
<keyword evidence="3" id="KW-1185">Reference proteome</keyword>
<feature type="transmembrane region" description="Helical" evidence="1">
    <location>
        <begin position="94"/>
        <end position="114"/>
    </location>
</feature>
<keyword evidence="1" id="KW-0472">Membrane</keyword>
<proteinExistence type="predicted"/>
<dbReference type="RefSeq" id="WP_114791632.1">
    <property type="nucleotide sequence ID" value="NZ_CP139960.1"/>
</dbReference>
<gene>
    <name evidence="2" type="ORF">U0035_18100</name>
</gene>
<evidence type="ECO:0000256" key="1">
    <source>
        <dbReference type="SAM" id="Phobius"/>
    </source>
</evidence>
<keyword evidence="1" id="KW-0812">Transmembrane</keyword>
<feature type="transmembrane region" description="Helical" evidence="1">
    <location>
        <begin position="12"/>
        <end position="32"/>
    </location>
</feature>
<sequence length="364" mass="42475">MRTINLKRRLGWIILLVLAVIIKVISVNPEWVERYYTYGVYPVIATVLRFSLGWIPLSIGDILYIVLMIWLGYKIARLIRRIRKKQFSKSYGYGFIRRTIFLILFVYVVFYGLWGLNYSRQGIASQLQLKEQQSTTADLDTLVRLLHSKLNDQAQLLTPAMRDSFKSKRNLFLNASLLYQIAGTKYAFLSYKGYSVKPSLFSYIGNYLGFQGYYNPFTGEAQVNTTVPASVEPFVASHEIAHQLGYAKESEANFVGFLACRLHPSVNFKYSVYFDMYHYAIRELAFADSLRARSYDSSLNLRVKKDIADYIEFYKKYKNPIEPYIDKMYSYFLKANNQPKGKRSYNEVVTWLIAYYKKYGKDVI</sequence>
<dbReference type="InterPro" id="IPR024294">
    <property type="entry name" value="DUF3810"/>
</dbReference>
<dbReference type="EMBL" id="CP139960">
    <property type="protein sequence ID" value="WQD37588.1"/>
    <property type="molecule type" value="Genomic_DNA"/>
</dbReference>
<feature type="transmembrane region" description="Helical" evidence="1">
    <location>
        <begin position="52"/>
        <end position="73"/>
    </location>
</feature>
<reference evidence="2 3" key="1">
    <citation type="submission" date="2023-12" db="EMBL/GenBank/DDBJ databases">
        <title>Genome sequencing and assembly of bacterial species from a model synthetic community.</title>
        <authorList>
            <person name="Hogle S.L."/>
        </authorList>
    </citation>
    <scope>NUCLEOTIDE SEQUENCE [LARGE SCALE GENOMIC DNA]</scope>
    <source>
        <strain evidence="2 3">HAMBI_3031</strain>
    </source>
</reference>
<evidence type="ECO:0000313" key="2">
    <source>
        <dbReference type="EMBL" id="WQD37588.1"/>
    </source>
</evidence>